<reference evidence="1 2" key="1">
    <citation type="journal article" date="2014" name="Genome Announc.">
        <title>Draft Genome Sequence of the Haloacid-Degrading Burkholderia caribensis Strain MBA4.</title>
        <authorList>
            <person name="Pan Y."/>
            <person name="Kong K.F."/>
            <person name="Tsang J.S."/>
        </authorList>
    </citation>
    <scope>NUCLEOTIDE SEQUENCE [LARGE SCALE GENOMIC DNA]</scope>
    <source>
        <strain evidence="1 2">MBA4</strain>
    </source>
</reference>
<proteinExistence type="predicted"/>
<gene>
    <name evidence="1" type="ORF">K788_00037685</name>
</gene>
<dbReference type="KEGG" id="bcai:K788_00037685"/>
<accession>A0A0P0RBM4</accession>
<protein>
    <submittedName>
        <fullName evidence="1">Uncharacterized protein</fullName>
    </submittedName>
</protein>
<dbReference type="AlphaFoldDB" id="A0A0P0RBM4"/>
<organism evidence="1 2">
    <name type="scientific">Paraburkholderia caribensis MBA4</name>
    <dbReference type="NCBI Taxonomy" id="1323664"/>
    <lineage>
        <taxon>Bacteria</taxon>
        <taxon>Pseudomonadati</taxon>
        <taxon>Pseudomonadota</taxon>
        <taxon>Betaproteobacteria</taxon>
        <taxon>Burkholderiales</taxon>
        <taxon>Burkholderiaceae</taxon>
        <taxon>Paraburkholderia</taxon>
    </lineage>
</organism>
<name>A0A0P0RBM4_9BURK</name>
<sequence length="111" mass="11410">MLHGLLLLCLLRLRLLLGLLCLSLLLSRLLFGLPFGLLLRCCLCAAACCCALRVAGCAVSTTGCCCCATAADCTWSLCSPLLEAFGNSPVTAAVATRLATMTAPAATAMRG</sequence>
<dbReference type="EMBL" id="CP012746">
    <property type="protein sequence ID" value="ALL65651.1"/>
    <property type="molecule type" value="Genomic_DNA"/>
</dbReference>
<evidence type="ECO:0000313" key="1">
    <source>
        <dbReference type="EMBL" id="ALL65651.1"/>
    </source>
</evidence>
<evidence type="ECO:0000313" key="2">
    <source>
        <dbReference type="Proteomes" id="UP000019146"/>
    </source>
</evidence>
<dbReference type="Proteomes" id="UP000019146">
    <property type="component" value="Chromosome 1"/>
</dbReference>